<keyword evidence="3" id="KW-0812">Transmembrane</keyword>
<evidence type="ECO:0000313" key="5">
    <source>
        <dbReference type="Proteomes" id="UP000697127"/>
    </source>
</evidence>
<dbReference type="EMBL" id="PUHW01000120">
    <property type="protein sequence ID" value="KAG0688812.1"/>
    <property type="molecule type" value="Genomic_DNA"/>
</dbReference>
<dbReference type="GO" id="GO:0006629">
    <property type="term" value="P:lipid metabolic process"/>
    <property type="evidence" value="ECO:0007669"/>
    <property type="project" value="InterPro"/>
</dbReference>
<evidence type="ECO:0000313" key="4">
    <source>
        <dbReference type="EMBL" id="KAG0688812.1"/>
    </source>
</evidence>
<reference evidence="4" key="1">
    <citation type="submission" date="2020-11" db="EMBL/GenBank/DDBJ databases">
        <title>Kefir isolates.</title>
        <authorList>
            <person name="Marcisauskas S."/>
            <person name="Kim Y."/>
            <person name="Blasche S."/>
        </authorList>
    </citation>
    <scope>NUCLEOTIDE SEQUENCE</scope>
    <source>
        <strain evidence="4">Olga-1</strain>
    </source>
</reference>
<keyword evidence="3" id="KW-1133">Transmembrane helix</keyword>
<dbReference type="Proteomes" id="UP000697127">
    <property type="component" value="Unassembled WGS sequence"/>
</dbReference>
<dbReference type="InterPro" id="IPR051236">
    <property type="entry name" value="HAT_RTT109-like"/>
</dbReference>
<gene>
    <name evidence="4" type="primary">AIM6</name>
    <name evidence="4" type="ORF">C6P40_000488</name>
</gene>
<evidence type="ECO:0000256" key="1">
    <source>
        <dbReference type="ARBA" id="ARBA00008858"/>
    </source>
</evidence>
<organism evidence="4 5">
    <name type="scientific">Pichia californica</name>
    <dbReference type="NCBI Taxonomy" id="460514"/>
    <lineage>
        <taxon>Eukaryota</taxon>
        <taxon>Fungi</taxon>
        <taxon>Dikarya</taxon>
        <taxon>Ascomycota</taxon>
        <taxon>Saccharomycotina</taxon>
        <taxon>Pichiomycetes</taxon>
        <taxon>Pichiales</taxon>
        <taxon>Pichiaceae</taxon>
        <taxon>Pichia</taxon>
    </lineage>
</organism>
<accession>A0A9P6WKR1</accession>
<evidence type="ECO:0000256" key="2">
    <source>
        <dbReference type="ARBA" id="ARBA00014286"/>
    </source>
</evidence>
<keyword evidence="3" id="KW-0472">Membrane</keyword>
<proteinExistence type="inferred from homology"/>
<dbReference type="AlphaFoldDB" id="A0A9P6WKR1"/>
<evidence type="ECO:0000256" key="3">
    <source>
        <dbReference type="SAM" id="Phobius"/>
    </source>
</evidence>
<sequence length="410" mass="47066">MKNSANFYNTLNFPDKEDISNNIIELDIIREDNKPKPIKLEIKQLPSKIQPFSLSIIIMVSVLSTLITLIFTQTIMAIPIRANKNNMHHLTEEIDKLSLLNFGKEQVYFQNHNDLLKHLTDDFYTVKGITHDVFVKGIHSHNDYWRNRPLLDALSLGVQSVEADIWYFPENENDCIYVGHSKRSLKNNRLLESLYLDQLYAILEGSNNISNDTIINDSSQQYHPAGVWDTDSSKTLYFFIDFKTDGEELFDVFSEKLNRFRDQNWLSYYNTTEGEFHWGPITVIGTGNTPLNKVLNQGKIRDIFFDGPLNQLGDEDVNDIYSLGVSPIVSSSLKNLVGNYISSSEGLSEAQIAIVTKRIDAAHNLGIKTRIWDTPWWPISEKYKIWHQMIEMGSDYLNADDLVTAASFRV</sequence>
<name>A0A9P6WKR1_9ASCO</name>
<dbReference type="InterPro" id="IPR017946">
    <property type="entry name" value="PLC-like_Pdiesterase_TIM-brl"/>
</dbReference>
<dbReference type="OrthoDB" id="4153866at2759"/>
<dbReference type="PANTHER" id="PTHR31571:SF1">
    <property type="entry name" value="ALTERED INHERITANCE OF MITOCHONDRIA PROTEIN 6"/>
    <property type="match status" value="1"/>
</dbReference>
<keyword evidence="5" id="KW-1185">Reference proteome</keyword>
<feature type="transmembrane region" description="Helical" evidence="3">
    <location>
        <begin position="52"/>
        <end position="71"/>
    </location>
</feature>
<dbReference type="GO" id="GO:0008081">
    <property type="term" value="F:phosphoric diester hydrolase activity"/>
    <property type="evidence" value="ECO:0007669"/>
    <property type="project" value="InterPro"/>
</dbReference>
<comment type="similarity">
    <text evidence="1">Belongs to the AIM6 family.</text>
</comment>
<dbReference type="SUPFAM" id="SSF51695">
    <property type="entry name" value="PLC-like phosphodiesterases"/>
    <property type="match status" value="1"/>
</dbReference>
<comment type="caution">
    <text evidence="4">The sequence shown here is derived from an EMBL/GenBank/DDBJ whole genome shotgun (WGS) entry which is preliminary data.</text>
</comment>
<dbReference type="PANTHER" id="PTHR31571">
    <property type="entry name" value="ALTERED INHERITANCE OF MITOCHONDRIA PROTEIN 6"/>
    <property type="match status" value="1"/>
</dbReference>
<protein>
    <recommendedName>
        <fullName evidence="2">Altered inheritance of mitochondria protein 6</fullName>
    </recommendedName>
</protein>